<sequence length="160" mass="18388">MSVPTHPSKLPSTSDHLNHDQIELTTSKNIHHESLSKSSFLRIVFIGLSCLGLSIGVIGLFVPGLPTVEFVLLAAFFAGKGSSRLHQWFYQHKLFGPMIRNWQDQRQVSRKSKYMMAVSMTLASSILILHVPHFWFNLVCILFMLLVFIWVWRRPEPEKI</sequence>
<organism evidence="2 3">
    <name type="scientific">Acinetobacter ursingii</name>
    <dbReference type="NCBI Taxonomy" id="108980"/>
    <lineage>
        <taxon>Bacteria</taxon>
        <taxon>Pseudomonadati</taxon>
        <taxon>Pseudomonadota</taxon>
        <taxon>Gammaproteobacteria</taxon>
        <taxon>Moraxellales</taxon>
        <taxon>Moraxellaceae</taxon>
        <taxon>Acinetobacter</taxon>
    </lineage>
</organism>
<dbReference type="Pfam" id="PF04304">
    <property type="entry name" value="DUF454"/>
    <property type="match status" value="1"/>
</dbReference>
<feature type="transmembrane region" description="Helical" evidence="1">
    <location>
        <begin position="134"/>
        <end position="152"/>
    </location>
</feature>
<protein>
    <submittedName>
        <fullName evidence="2">YbaN family protein</fullName>
    </submittedName>
</protein>
<dbReference type="PANTHER" id="PTHR35813:SF1">
    <property type="entry name" value="INNER MEMBRANE PROTEIN YBAN"/>
    <property type="match status" value="1"/>
</dbReference>
<feature type="transmembrane region" description="Helical" evidence="1">
    <location>
        <begin position="40"/>
        <end position="64"/>
    </location>
</feature>
<feature type="transmembrane region" description="Helical" evidence="1">
    <location>
        <begin position="111"/>
        <end position="128"/>
    </location>
</feature>
<dbReference type="PANTHER" id="PTHR35813">
    <property type="entry name" value="INNER MEMBRANE PROTEIN YBAN"/>
    <property type="match status" value="1"/>
</dbReference>
<proteinExistence type="predicted"/>
<dbReference type="GO" id="GO:0005886">
    <property type="term" value="C:plasma membrane"/>
    <property type="evidence" value="ECO:0007669"/>
    <property type="project" value="TreeGrafter"/>
</dbReference>
<gene>
    <name evidence="2" type="ORF">I6I53_09475</name>
</gene>
<keyword evidence="1" id="KW-0472">Membrane</keyword>
<dbReference type="EMBL" id="CP068176">
    <property type="protein sequence ID" value="QQT85174.1"/>
    <property type="molecule type" value="Genomic_DNA"/>
</dbReference>
<dbReference type="RefSeq" id="WP_004998876.1">
    <property type="nucleotide sequence ID" value="NZ_BKWV01000011.1"/>
</dbReference>
<evidence type="ECO:0000313" key="3">
    <source>
        <dbReference type="Proteomes" id="UP000595320"/>
    </source>
</evidence>
<evidence type="ECO:0000313" key="2">
    <source>
        <dbReference type="EMBL" id="QQT85174.1"/>
    </source>
</evidence>
<reference evidence="2 3" key="1">
    <citation type="submission" date="2021-01" db="EMBL/GenBank/DDBJ databases">
        <title>FDA dAtabase for Regulatory Grade micrObial Sequences (FDA-ARGOS): Supporting development and validation of Infectious Disease Dx tests.</title>
        <authorList>
            <person name="Sproer C."/>
            <person name="Gronow S."/>
            <person name="Severitt S."/>
            <person name="Schroder I."/>
            <person name="Tallon L."/>
            <person name="Sadzewicz L."/>
            <person name="Zhao X."/>
            <person name="Boylan J."/>
            <person name="Ott S."/>
            <person name="Bowen H."/>
            <person name="Vavikolanu K."/>
            <person name="Mehta A."/>
            <person name="Aluvathingal J."/>
            <person name="Nadendla S."/>
            <person name="Lowell S."/>
            <person name="Myers T."/>
            <person name="Yan Y."/>
            <person name="Sichtig H."/>
        </authorList>
    </citation>
    <scope>NUCLEOTIDE SEQUENCE [LARGE SCALE GENOMIC DNA]</scope>
    <source>
        <strain evidence="2 3">FDAARGOS_1096</strain>
    </source>
</reference>
<keyword evidence="1" id="KW-0812">Transmembrane</keyword>
<keyword evidence="1" id="KW-1133">Transmembrane helix</keyword>
<name>A0A7T9UG08_9GAMM</name>
<dbReference type="GeneID" id="66213109"/>
<dbReference type="Proteomes" id="UP000595320">
    <property type="component" value="Chromosome"/>
</dbReference>
<evidence type="ECO:0000256" key="1">
    <source>
        <dbReference type="SAM" id="Phobius"/>
    </source>
</evidence>
<dbReference type="InterPro" id="IPR007401">
    <property type="entry name" value="DUF454"/>
</dbReference>
<dbReference type="AlphaFoldDB" id="A0A7T9UG08"/>
<accession>A0A7T9UG08</accession>